<dbReference type="PRINTS" id="PR00111">
    <property type="entry name" value="ABHYDROLASE"/>
</dbReference>
<dbReference type="AlphaFoldDB" id="Q0S849"/>
<dbReference type="EMBL" id="CP000431">
    <property type="protein sequence ID" value="ABG96287.1"/>
    <property type="molecule type" value="Genomic_DNA"/>
</dbReference>
<dbReference type="InterPro" id="IPR000073">
    <property type="entry name" value="AB_hydrolase_1"/>
</dbReference>
<dbReference type="InterPro" id="IPR029058">
    <property type="entry name" value="AB_hydrolase_fold"/>
</dbReference>
<dbReference type="GO" id="GO:0016787">
    <property type="term" value="F:hydrolase activity"/>
    <property type="evidence" value="ECO:0007669"/>
    <property type="project" value="UniProtKB-KW"/>
</dbReference>
<dbReference type="eggNOG" id="COG2267">
    <property type="taxonomic scope" value="Bacteria"/>
</dbReference>
<gene>
    <name evidence="2" type="ordered locus">RHA1_ro04501</name>
</gene>
<dbReference type="PANTHER" id="PTHR46438">
    <property type="entry name" value="ALPHA/BETA-HYDROLASES SUPERFAMILY PROTEIN"/>
    <property type="match status" value="1"/>
</dbReference>
<dbReference type="ESTHER" id="rhosr-q0s849">
    <property type="family name" value="6_AlphaBeta_hydrolase"/>
</dbReference>
<dbReference type="SUPFAM" id="SSF53474">
    <property type="entry name" value="alpha/beta-Hydrolases"/>
    <property type="match status" value="1"/>
</dbReference>
<dbReference type="Gene3D" id="3.40.50.1820">
    <property type="entry name" value="alpha/beta hydrolase"/>
    <property type="match status" value="1"/>
</dbReference>
<reference evidence="3" key="1">
    <citation type="journal article" date="2006" name="Proc. Natl. Acad. Sci. U.S.A.">
        <title>The complete genome of Rhodococcus sp. RHA1 provides insights into a catabolic powerhouse.</title>
        <authorList>
            <person name="McLeod M.P."/>
            <person name="Warren R.L."/>
            <person name="Hsiao W.W.L."/>
            <person name="Araki N."/>
            <person name="Myhre M."/>
            <person name="Fernandes C."/>
            <person name="Miyazawa D."/>
            <person name="Wong W."/>
            <person name="Lillquist A.L."/>
            <person name="Wang D."/>
            <person name="Dosanjh M."/>
            <person name="Hara H."/>
            <person name="Petrescu A."/>
            <person name="Morin R.D."/>
            <person name="Yang G."/>
            <person name="Stott J.M."/>
            <person name="Schein J.E."/>
            <person name="Shin H."/>
            <person name="Smailus D."/>
            <person name="Siddiqui A.S."/>
            <person name="Marra M.A."/>
            <person name="Jones S.J.M."/>
            <person name="Holt R."/>
            <person name="Brinkman F.S.L."/>
            <person name="Miyauchi K."/>
            <person name="Fukuda M."/>
            <person name="Davies J.E."/>
            <person name="Mohn W.W."/>
            <person name="Eltis L.D."/>
        </authorList>
    </citation>
    <scope>NUCLEOTIDE SEQUENCE [LARGE SCALE GENOMIC DNA]</scope>
    <source>
        <strain evidence="3">RHA1</strain>
    </source>
</reference>
<dbReference type="Pfam" id="PF00561">
    <property type="entry name" value="Abhydrolase_1"/>
    <property type="match status" value="1"/>
</dbReference>
<dbReference type="PANTHER" id="PTHR46438:SF11">
    <property type="entry name" value="LIPASE-RELATED"/>
    <property type="match status" value="1"/>
</dbReference>
<dbReference type="KEGG" id="rha:RHA1_ro04501"/>
<sequence>MQSMLRTPGAACTVDWPVASTRQTVGTDGHMVDPNRVGEPSRQEFAQQWGGSGSVVDLDGPVHWVEYGADTGSPPVVMVHGLGGSHLNWVRIAPALAERTRVLTVDLPGFGLSPSGRRRTGVGANAKVLHRFLRDVVGGPVILMGNSMGGMISLFETAAHPEAVSALVLVDPALPVAQRIPDPRIAAQFAMYFTPFVGERFLQYSSRKLTDRQLVERMIDLCFAEPSRASEDSLDAAAALAGYRRGLPSEDAAFLQASRSLMRVLARPRRYLDTMRSIAQPVLLLHGDRDRLVPVAAARKVATANPRWDSVILGNVGHTPQLEVPDTMLDHVLTWVDRHGLIDA</sequence>
<feature type="domain" description="AB hydrolase-1" evidence="1">
    <location>
        <begin position="74"/>
        <end position="323"/>
    </location>
</feature>
<accession>Q0S849</accession>
<dbReference type="HOGENOM" id="CLU_020336_13_2_11"/>
<evidence type="ECO:0000259" key="1">
    <source>
        <dbReference type="Pfam" id="PF00561"/>
    </source>
</evidence>
<protein>
    <submittedName>
        <fullName evidence="2">Probable hydrolase</fullName>
    </submittedName>
</protein>
<name>Q0S849_RHOJR</name>
<evidence type="ECO:0000313" key="2">
    <source>
        <dbReference type="EMBL" id="ABG96287.1"/>
    </source>
</evidence>
<keyword evidence="2" id="KW-0378">Hydrolase</keyword>
<organism evidence="2 3">
    <name type="scientific">Rhodococcus jostii (strain RHA1)</name>
    <dbReference type="NCBI Taxonomy" id="101510"/>
    <lineage>
        <taxon>Bacteria</taxon>
        <taxon>Bacillati</taxon>
        <taxon>Actinomycetota</taxon>
        <taxon>Actinomycetes</taxon>
        <taxon>Mycobacteriales</taxon>
        <taxon>Nocardiaceae</taxon>
        <taxon>Rhodococcus</taxon>
    </lineage>
</organism>
<dbReference type="Proteomes" id="UP000008710">
    <property type="component" value="Chromosome"/>
</dbReference>
<evidence type="ECO:0000313" key="3">
    <source>
        <dbReference type="Proteomes" id="UP000008710"/>
    </source>
</evidence>
<proteinExistence type="predicted"/>